<feature type="domain" description="DUF1206" evidence="2">
    <location>
        <begin position="184"/>
        <end position="252"/>
    </location>
</feature>
<feature type="transmembrane region" description="Helical" evidence="1">
    <location>
        <begin position="135"/>
        <end position="159"/>
    </location>
</feature>
<dbReference type="Proteomes" id="UP001597357">
    <property type="component" value="Unassembled WGS sequence"/>
</dbReference>
<protein>
    <submittedName>
        <fullName evidence="3">DUF1206 domain-containing protein</fullName>
    </submittedName>
</protein>
<feature type="transmembrane region" description="Helical" evidence="1">
    <location>
        <begin position="7"/>
        <end position="32"/>
    </location>
</feature>
<feature type="transmembrane region" description="Helical" evidence="1">
    <location>
        <begin position="180"/>
        <end position="201"/>
    </location>
</feature>
<feature type="transmembrane region" description="Helical" evidence="1">
    <location>
        <begin position="52"/>
        <end position="74"/>
    </location>
</feature>
<dbReference type="Pfam" id="PF06724">
    <property type="entry name" value="DUF1206"/>
    <property type="match status" value="2"/>
</dbReference>
<dbReference type="InterPro" id="IPR009597">
    <property type="entry name" value="DUF1206"/>
</dbReference>
<reference evidence="4" key="1">
    <citation type="journal article" date="2019" name="Int. J. Syst. Evol. Microbiol.">
        <title>The Global Catalogue of Microorganisms (GCM) 10K type strain sequencing project: providing services to taxonomists for standard genome sequencing and annotation.</title>
        <authorList>
            <consortium name="The Broad Institute Genomics Platform"/>
            <consortium name="The Broad Institute Genome Sequencing Center for Infectious Disease"/>
            <person name="Wu L."/>
            <person name="Ma J."/>
        </authorList>
    </citation>
    <scope>NUCLEOTIDE SEQUENCE [LARGE SCALE GENOMIC DNA]</scope>
    <source>
        <strain evidence="4">KCTC 42255</strain>
    </source>
</reference>
<keyword evidence="1" id="KW-0472">Membrane</keyword>
<evidence type="ECO:0000313" key="3">
    <source>
        <dbReference type="EMBL" id="MFD2696405.1"/>
    </source>
</evidence>
<name>A0ABW5SAK3_9FLAO</name>
<feature type="domain" description="DUF1206" evidence="2">
    <location>
        <begin position="11"/>
        <end position="79"/>
    </location>
</feature>
<feature type="transmembrane region" description="Helical" evidence="1">
    <location>
        <begin position="230"/>
        <end position="249"/>
    </location>
</feature>
<evidence type="ECO:0000256" key="1">
    <source>
        <dbReference type="SAM" id="Phobius"/>
    </source>
</evidence>
<keyword evidence="1" id="KW-0812">Transmembrane</keyword>
<proteinExistence type="predicted"/>
<sequence>MKKSFKVLAAIGFVSKGLIYVIIGVLSLLAALELGGQSSGTNQALSFLKQQAFGRTLLFLLGSGLVCYSVWMFIQSIYDPEQKGKERQAILKRFGLFTTGLVYTGVAALAFYHLFTQDYTGDQSTSYAQFIGSTALTYGFILIGIILAVQGIVLIRGAFRGGLLDQFNLEGQKHYRLIRAMGKFGFYARAFVVLIIAYFFLRAGFYSGNREIKGIQDAFAFLEQTSWSRLLMILTAVGFIAYGAFFIFLSKYRRFQSEQAKPSEQPS</sequence>
<keyword evidence="1" id="KW-1133">Transmembrane helix</keyword>
<evidence type="ECO:0000259" key="2">
    <source>
        <dbReference type="Pfam" id="PF06724"/>
    </source>
</evidence>
<dbReference type="EMBL" id="JBHULZ010000002">
    <property type="protein sequence ID" value="MFD2696405.1"/>
    <property type="molecule type" value="Genomic_DNA"/>
</dbReference>
<keyword evidence="4" id="KW-1185">Reference proteome</keyword>
<dbReference type="RefSeq" id="WP_379042439.1">
    <property type="nucleotide sequence ID" value="NZ_JBHULZ010000002.1"/>
</dbReference>
<organism evidence="3 4">
    <name type="scientific">Mesonia sediminis</name>
    <dbReference type="NCBI Taxonomy" id="1703946"/>
    <lineage>
        <taxon>Bacteria</taxon>
        <taxon>Pseudomonadati</taxon>
        <taxon>Bacteroidota</taxon>
        <taxon>Flavobacteriia</taxon>
        <taxon>Flavobacteriales</taxon>
        <taxon>Flavobacteriaceae</taxon>
        <taxon>Mesonia</taxon>
    </lineage>
</organism>
<evidence type="ECO:0000313" key="4">
    <source>
        <dbReference type="Proteomes" id="UP001597357"/>
    </source>
</evidence>
<gene>
    <name evidence="3" type="ORF">ACFSQ0_00195</name>
</gene>
<accession>A0ABW5SAK3</accession>
<feature type="transmembrane region" description="Helical" evidence="1">
    <location>
        <begin position="94"/>
        <end position="115"/>
    </location>
</feature>
<comment type="caution">
    <text evidence="3">The sequence shown here is derived from an EMBL/GenBank/DDBJ whole genome shotgun (WGS) entry which is preliminary data.</text>
</comment>